<keyword evidence="5" id="KW-1185">Reference proteome</keyword>
<evidence type="ECO:0000256" key="3">
    <source>
        <dbReference type="ARBA" id="ARBA00022691"/>
    </source>
</evidence>
<evidence type="ECO:0000256" key="1">
    <source>
        <dbReference type="ARBA" id="ARBA00022603"/>
    </source>
</evidence>
<evidence type="ECO:0000313" key="4">
    <source>
        <dbReference type="EMBL" id="QVI19836.1"/>
    </source>
</evidence>
<sequence>MAGSSIGAVLRQRVVYPVRTAISTVRGLGTFTRTGQFGDGRETAVRDHVLATAEQGNPESVMAAIDTFARTRSNLVNVGDEKGLLLDAAVRKADPTLLLELGTYIGYSAVRTGRTMPEGARLISVEFSAANAEVARDIIAHAGLADRVTVVVGTIGDGGETLRLLTEEHGITEGAVDFVFVDHDKSAYLADLKHILDAGWLHPGTIVVADNMRIPGAPDYLSYMREAEGKSWRTVEHDTHIEYQSFLKDRVLESEYLG</sequence>
<dbReference type="InterPro" id="IPR029063">
    <property type="entry name" value="SAM-dependent_MTases_sf"/>
</dbReference>
<dbReference type="Proteomes" id="UP000683310">
    <property type="component" value="Chromosome"/>
</dbReference>
<organism evidence="4 5">
    <name type="scientific">Nocardia tengchongensis</name>
    <dbReference type="NCBI Taxonomy" id="2055889"/>
    <lineage>
        <taxon>Bacteria</taxon>
        <taxon>Bacillati</taxon>
        <taxon>Actinomycetota</taxon>
        <taxon>Actinomycetes</taxon>
        <taxon>Mycobacteriales</taxon>
        <taxon>Nocardiaceae</taxon>
        <taxon>Nocardia</taxon>
    </lineage>
</organism>
<gene>
    <name evidence="4" type="ORF">KHQ06_26420</name>
</gene>
<keyword evidence="3" id="KW-0949">S-adenosyl-L-methionine</keyword>
<dbReference type="PROSITE" id="PS51682">
    <property type="entry name" value="SAM_OMT_I"/>
    <property type="match status" value="1"/>
</dbReference>
<dbReference type="EMBL" id="CP074371">
    <property type="protein sequence ID" value="QVI19836.1"/>
    <property type="molecule type" value="Genomic_DNA"/>
</dbReference>
<dbReference type="SUPFAM" id="SSF53335">
    <property type="entry name" value="S-adenosyl-L-methionine-dependent methyltransferases"/>
    <property type="match status" value="1"/>
</dbReference>
<dbReference type="RefSeq" id="WP_213555867.1">
    <property type="nucleotide sequence ID" value="NZ_JBHZDI010000160.1"/>
</dbReference>
<accession>A0ABX8CIP0</accession>
<dbReference type="EC" id="2.1.1.-" evidence="4"/>
<dbReference type="PANTHER" id="PTHR43836:SF2">
    <property type="entry name" value="CATECHOL O-METHYLTRANSFERASE 1-RELATED"/>
    <property type="match status" value="1"/>
</dbReference>
<evidence type="ECO:0000313" key="5">
    <source>
        <dbReference type="Proteomes" id="UP000683310"/>
    </source>
</evidence>
<dbReference type="InterPro" id="IPR002935">
    <property type="entry name" value="SAM_O-MeTrfase"/>
</dbReference>
<name>A0ABX8CIP0_9NOCA</name>
<dbReference type="GO" id="GO:0032259">
    <property type="term" value="P:methylation"/>
    <property type="evidence" value="ECO:0007669"/>
    <property type="project" value="UniProtKB-KW"/>
</dbReference>
<evidence type="ECO:0000256" key="2">
    <source>
        <dbReference type="ARBA" id="ARBA00022679"/>
    </source>
</evidence>
<keyword evidence="2 4" id="KW-0808">Transferase</keyword>
<dbReference type="GO" id="GO:0008168">
    <property type="term" value="F:methyltransferase activity"/>
    <property type="evidence" value="ECO:0007669"/>
    <property type="project" value="UniProtKB-KW"/>
</dbReference>
<proteinExistence type="predicted"/>
<dbReference type="Pfam" id="PF01596">
    <property type="entry name" value="Methyltransf_3"/>
    <property type="match status" value="1"/>
</dbReference>
<protein>
    <submittedName>
        <fullName evidence="4">Class I SAM-dependent methyltransferase</fullName>
        <ecNumber evidence="4">2.1.1.-</ecNumber>
    </submittedName>
</protein>
<reference evidence="4 5" key="1">
    <citation type="submission" date="2021-04" db="EMBL/GenBank/DDBJ databases">
        <title>Nocardia tengchongensis.</title>
        <authorList>
            <person name="Zhuang k."/>
            <person name="Ran Y."/>
            <person name="Li W."/>
        </authorList>
    </citation>
    <scope>NUCLEOTIDE SEQUENCE [LARGE SCALE GENOMIC DNA]</scope>
    <source>
        <strain evidence="4 5">CFH S0057</strain>
    </source>
</reference>
<keyword evidence="1 4" id="KW-0489">Methyltransferase</keyword>
<dbReference type="Gene3D" id="3.40.50.150">
    <property type="entry name" value="Vaccinia Virus protein VP39"/>
    <property type="match status" value="1"/>
</dbReference>
<dbReference type="PANTHER" id="PTHR43836">
    <property type="entry name" value="CATECHOL O-METHYLTRANSFERASE 1-RELATED"/>
    <property type="match status" value="1"/>
</dbReference>